<dbReference type="EMBL" id="PP986400">
    <property type="protein sequence ID" value="XDJ03474.1"/>
    <property type="molecule type" value="Genomic_DNA"/>
</dbReference>
<name>A0AB39C9R9_9VIRU</name>
<evidence type="ECO:0000313" key="2">
    <source>
        <dbReference type="EMBL" id="XDJ03474.1"/>
    </source>
</evidence>
<organism evidence="2">
    <name type="scientific">Aliivibrio phage vB_Alvi_H905</name>
    <dbReference type="NCBI Taxonomy" id="3234039"/>
    <lineage>
        <taxon>Viruses</taxon>
    </lineage>
</organism>
<evidence type="ECO:0000256" key="1">
    <source>
        <dbReference type="SAM" id="MobiDB-lite"/>
    </source>
</evidence>
<sequence>MSGVIVGLDGQPLSQAYEGATRSPRDGGWTAPSIGPNRALASAGKSLRNRTRAGYRNSLLMRSGLTKNTTNEIGKGFTLMSTCKDEKFKAAVDEAWKITAMELDPWGDLNFGGICYLAGLSRRMSGEVFIRRLNRRIDSGLMTPVQVEILESDMCPQDLNRRISHDRRIIQGVEFYRKSKVAFWFYKSHPDDGIENVNLHDCIRVPARDVIHHYKPSRPGQVRAEPETAAALLKDRTLHEYNDKELIRKSNRAGFTGVLERESFGEDDFEFDPHTGKPKYEDSNGAESRETIQAGTWLRMLPGEKAVPFEGDNAGQGYADFLRWETLLYSAGMDIPYPLLTNDWSNLNDRLVRAMLNEYRRGLIADQTNLSGFQVAFGIWRWVVETLVITGKIQARGFAENPWKYFSVDVRPDAWKHLHPEQDINARNKATSSHMSNVEREAADYGTDMEDNMRRNARALAMWERICDEQKVKQPSALGGLFSSPNLITTGGGEDEE</sequence>
<evidence type="ECO:0008006" key="3">
    <source>
        <dbReference type="Google" id="ProtNLM"/>
    </source>
</evidence>
<feature type="compositionally biased region" description="Basic and acidic residues" evidence="1">
    <location>
        <begin position="271"/>
        <end position="288"/>
    </location>
</feature>
<feature type="region of interest" description="Disordered" evidence="1">
    <location>
        <begin position="15"/>
        <end position="35"/>
    </location>
</feature>
<dbReference type="Pfam" id="PF05136">
    <property type="entry name" value="Phage_portal_2"/>
    <property type="match status" value="1"/>
</dbReference>
<reference evidence="2" key="1">
    <citation type="journal article" date="2024" name="Genome Announc.">
        <title>Genome sequence of H905.</title>
        <authorList>
            <person name="Whistler C."/>
            <person name="Calawa J."/>
        </authorList>
    </citation>
    <scope>NUCLEOTIDE SEQUENCE</scope>
</reference>
<proteinExistence type="predicted"/>
<feature type="region of interest" description="Disordered" evidence="1">
    <location>
        <begin position="267"/>
        <end position="288"/>
    </location>
</feature>
<protein>
    <recommendedName>
        <fullName evidence="3">Portal protein</fullName>
    </recommendedName>
</protein>
<gene>
    <name evidence="2" type="ORF">H905_00056</name>
</gene>
<dbReference type="InterPro" id="IPR006429">
    <property type="entry name" value="Phage_lambda_portal"/>
</dbReference>
<accession>A0AB39C9R9</accession>
<dbReference type="GO" id="GO:0005198">
    <property type="term" value="F:structural molecule activity"/>
    <property type="evidence" value="ECO:0007669"/>
    <property type="project" value="InterPro"/>
</dbReference>
<dbReference type="GO" id="GO:0019068">
    <property type="term" value="P:virion assembly"/>
    <property type="evidence" value="ECO:0007669"/>
    <property type="project" value="InterPro"/>
</dbReference>
<reference evidence="2" key="2">
    <citation type="submission" date="2024-07" db="EMBL/GenBank/DDBJ databases">
        <authorList>
            <person name="Foxall R."/>
        </authorList>
    </citation>
    <scope>NUCLEOTIDE SEQUENCE</scope>
</reference>